<reference evidence="1" key="2">
    <citation type="submission" date="2021-05" db="EMBL/GenBank/DDBJ databases">
        <title>Protein family content uncovers lineage relationships and bacterial pathway maintenance mechanisms in DPANN archaea.</title>
        <authorList>
            <person name="Castelle C.J."/>
            <person name="Meheust R."/>
            <person name="Jaffe A.L."/>
            <person name="Seitz K."/>
            <person name="Gong X."/>
            <person name="Baker B.J."/>
            <person name="Banfield J.F."/>
        </authorList>
    </citation>
    <scope>NUCLEOTIDE SEQUENCE</scope>
    <source>
        <strain evidence="1">RIFCSPLOWO2_01_FULL_AR10_48_17</strain>
    </source>
</reference>
<organism evidence="1 2">
    <name type="scientific">Candidatus Iainarchaeum sp</name>
    <dbReference type="NCBI Taxonomy" id="3101447"/>
    <lineage>
        <taxon>Archaea</taxon>
        <taxon>Candidatus Iainarchaeota</taxon>
        <taxon>Candidatus Iainarchaeia</taxon>
        <taxon>Candidatus Iainarchaeales</taxon>
        <taxon>Candidatus Iainarchaeaceae</taxon>
        <taxon>Candidatus Iainarchaeum</taxon>
    </lineage>
</organism>
<evidence type="ECO:0000313" key="2">
    <source>
        <dbReference type="Proteomes" id="UP000675968"/>
    </source>
</evidence>
<comment type="caution">
    <text evidence="1">The sequence shown here is derived from an EMBL/GenBank/DDBJ whole genome shotgun (WGS) entry which is preliminary data.</text>
</comment>
<dbReference type="Proteomes" id="UP000675968">
    <property type="component" value="Unassembled WGS sequence"/>
</dbReference>
<accession>A0A8T4L2S9</accession>
<protein>
    <submittedName>
        <fullName evidence="1">Uncharacterized protein</fullName>
    </submittedName>
</protein>
<gene>
    <name evidence="1" type="ORF">J4215_00600</name>
</gene>
<evidence type="ECO:0000313" key="1">
    <source>
        <dbReference type="EMBL" id="MBS3061061.1"/>
    </source>
</evidence>
<sequence length="554" mass="59285">MWMSRFFFAASLFLLVVLFGCVWPPIGDPFSSDVNGLSDEQLGTLNALKDPRLVEQRTLSKSDLDLEFDSDDELYAVLGFAKEKGFGTFLGAVKSSFSDGNNVTMVLLANARGKALFAQRIEFETFSKSLLLYFEDEQHYTFFDSNAGIARNGEEFRLLGFSDVQQISFAGETAVVPVNVLGPDVLSFGFCEEKGGGFWRCIMDHKGDLGWSIIAAVGTCTVTVLEVPLTAITAGALSPLQIASLLGCIGSTGSAGYIVYECAEKLMDNAPRMDSYSQLGGECFACSEGKRWKMTLVTMKAVVEDDRLPDPDWLTPNEVTECGSGTASYVFEVQDCGKNRASKEETAELPVPILSLQQCVNSDECCPAGCTSKNDSDCGVVCGDGVAEGTEDCDLIDFKGKTCETLGFAPGALRCQECTFFTSGCGNCRTDNECGDSNACTQDACVDFTCKHASIANCCQNTADCNDDDICTSDACNSSNRCQSTPITYAPTGNTPQQGNACSQCDSLGLGCAQDLLVPGSNACCPLGYCLADGYCHSSCTVVNSKTCKNGLWE</sequence>
<dbReference type="EMBL" id="JAGVWC010000006">
    <property type="protein sequence ID" value="MBS3061061.1"/>
    <property type="molecule type" value="Genomic_DNA"/>
</dbReference>
<reference evidence="1" key="1">
    <citation type="submission" date="2021-03" db="EMBL/GenBank/DDBJ databases">
        <authorList>
            <person name="Jaffe A."/>
        </authorList>
    </citation>
    <scope>NUCLEOTIDE SEQUENCE</scope>
    <source>
        <strain evidence="1">RIFCSPLOWO2_01_FULL_AR10_48_17</strain>
    </source>
</reference>
<name>A0A8T4L2S9_9ARCH</name>
<proteinExistence type="predicted"/>
<dbReference type="PROSITE" id="PS51257">
    <property type="entry name" value="PROKAR_LIPOPROTEIN"/>
    <property type="match status" value="1"/>
</dbReference>
<dbReference type="AlphaFoldDB" id="A0A8T4L2S9"/>